<keyword evidence="2" id="KW-1003">Cell membrane</keyword>
<dbReference type="Pfam" id="PF01943">
    <property type="entry name" value="Polysacc_synt"/>
    <property type="match status" value="1"/>
</dbReference>
<sequence length="512" mass="57218">MKILSALYRIPYQNIVGDVGFYTYQQVYPFYAFALVLSTYGFPVVISKLLAELKEDRNDYTRTEIIVVSATVLSIISMLLFLLLFFGAESIADIMNDPMLLSSLQIVSVGFLFIPFISILKGLFQSEGETTPTAVSQVVEQSVRVGCILLFAVLFYYYGLSFYEVSEGAFLGSIFGSVAGGIVLLLYYRKNKKKEATSSFSSIRIRRNYMPLVRMIIGQGLIFSFTSLVMVFIQFVDALLLYPLLSTTGLEEIEAKQWKGIYDRGQPLLQLGTSATIALSLTIVPLISKYKQQGNLKIVEKYTDLTFRLSFMLGTAAAVGLFCMMDLVNTLLFTNESGSQALQILVLSILFCSLMMTGTFVLQSLGNTMISIVFILFGLLVKFLLMIYLVPKMQIAGAAISTTVCFMIMALLVMLYIRKVMKKSMFFNRALLIIFQAAVMMSILLTIERWFFSLLIDSGSSRLALVVQVLIMVGTGAVTYLYYVIRRAIFSAEELALLPFGSKLAKFLPKDE</sequence>
<evidence type="ECO:0000256" key="1">
    <source>
        <dbReference type="ARBA" id="ARBA00004651"/>
    </source>
</evidence>
<organism evidence="7 8">
    <name type="scientific">Peribacillus faecalis</name>
    <dbReference type="NCBI Taxonomy" id="2772559"/>
    <lineage>
        <taxon>Bacteria</taxon>
        <taxon>Bacillati</taxon>
        <taxon>Bacillota</taxon>
        <taxon>Bacilli</taxon>
        <taxon>Bacillales</taxon>
        <taxon>Bacillaceae</taxon>
        <taxon>Peribacillus</taxon>
    </lineage>
</organism>
<comment type="subcellular location">
    <subcellularLocation>
        <location evidence="1">Cell membrane</location>
        <topology evidence="1">Multi-pass membrane protein</topology>
    </subcellularLocation>
</comment>
<feature type="transmembrane region" description="Helical" evidence="6">
    <location>
        <begin position="369"/>
        <end position="389"/>
    </location>
</feature>
<dbReference type="EMBL" id="JACXSI010000025">
    <property type="protein sequence ID" value="MBD3108973.1"/>
    <property type="molecule type" value="Genomic_DNA"/>
</dbReference>
<dbReference type="PANTHER" id="PTHR30250:SF29">
    <property type="entry name" value="POLYSACCHARIDE BIOSYNTHESIS PROTEIN C-TERMINAL DOMAIN-CONTAINING PROTEIN"/>
    <property type="match status" value="1"/>
</dbReference>
<feature type="transmembrane region" description="Helical" evidence="6">
    <location>
        <begin position="429"/>
        <end position="451"/>
    </location>
</feature>
<dbReference type="CDD" id="cd13124">
    <property type="entry name" value="MATE_SpoVB_like"/>
    <property type="match status" value="1"/>
</dbReference>
<dbReference type="PANTHER" id="PTHR30250">
    <property type="entry name" value="PST FAMILY PREDICTED COLANIC ACID TRANSPORTER"/>
    <property type="match status" value="1"/>
</dbReference>
<feature type="transmembrane region" description="Helical" evidence="6">
    <location>
        <begin position="106"/>
        <end position="124"/>
    </location>
</feature>
<dbReference type="Proteomes" id="UP000602076">
    <property type="component" value="Unassembled WGS sequence"/>
</dbReference>
<gene>
    <name evidence="7" type="ORF">IEO70_11430</name>
</gene>
<keyword evidence="8" id="KW-1185">Reference proteome</keyword>
<evidence type="ECO:0000256" key="5">
    <source>
        <dbReference type="ARBA" id="ARBA00023136"/>
    </source>
</evidence>
<dbReference type="GO" id="GO:0005886">
    <property type="term" value="C:plasma membrane"/>
    <property type="evidence" value="ECO:0007669"/>
    <property type="project" value="UniProtKB-SubCell"/>
</dbReference>
<dbReference type="AlphaFoldDB" id="A0A927CWL4"/>
<evidence type="ECO:0000256" key="2">
    <source>
        <dbReference type="ARBA" id="ARBA00022475"/>
    </source>
</evidence>
<protein>
    <submittedName>
        <fullName evidence="7">Polysaccharide biosynthesis protein</fullName>
    </submittedName>
</protein>
<feature type="transmembrane region" description="Helical" evidence="6">
    <location>
        <begin position="463"/>
        <end position="485"/>
    </location>
</feature>
<feature type="transmembrane region" description="Helical" evidence="6">
    <location>
        <begin position="209"/>
        <end position="236"/>
    </location>
</feature>
<proteinExistence type="predicted"/>
<reference evidence="7" key="1">
    <citation type="submission" date="2020-09" db="EMBL/GenBank/DDBJ databases">
        <title>Bacillus faecalis sp. nov., a moderately halophilic bacterium isolated from cow faeces.</title>
        <authorList>
            <person name="Jiang L."/>
            <person name="Lee J."/>
        </authorList>
    </citation>
    <scope>NUCLEOTIDE SEQUENCE</scope>
    <source>
        <strain evidence="7">AGMB 02131</strain>
    </source>
</reference>
<evidence type="ECO:0000256" key="4">
    <source>
        <dbReference type="ARBA" id="ARBA00022989"/>
    </source>
</evidence>
<feature type="transmembrane region" description="Helical" evidence="6">
    <location>
        <begin position="169"/>
        <end position="188"/>
    </location>
</feature>
<feature type="transmembrane region" description="Helical" evidence="6">
    <location>
        <begin position="309"/>
        <end position="328"/>
    </location>
</feature>
<keyword evidence="5 6" id="KW-0472">Membrane</keyword>
<name>A0A927CWL4_9BACI</name>
<dbReference type="InterPro" id="IPR002797">
    <property type="entry name" value="Polysacc_synth"/>
</dbReference>
<feature type="transmembrane region" description="Helical" evidence="6">
    <location>
        <begin position="340"/>
        <end position="362"/>
    </location>
</feature>
<feature type="transmembrane region" description="Helical" evidence="6">
    <location>
        <begin position="63"/>
        <end position="86"/>
    </location>
</feature>
<feature type="transmembrane region" description="Helical" evidence="6">
    <location>
        <begin position="395"/>
        <end position="417"/>
    </location>
</feature>
<dbReference type="PIRSF" id="PIRSF038958">
    <property type="entry name" value="PG_synth_SpoVB"/>
    <property type="match status" value="1"/>
</dbReference>
<evidence type="ECO:0000313" key="7">
    <source>
        <dbReference type="EMBL" id="MBD3108973.1"/>
    </source>
</evidence>
<keyword evidence="4 6" id="KW-1133">Transmembrane helix</keyword>
<evidence type="ECO:0000313" key="8">
    <source>
        <dbReference type="Proteomes" id="UP000602076"/>
    </source>
</evidence>
<dbReference type="InterPro" id="IPR050833">
    <property type="entry name" value="Poly_Biosynth_Transport"/>
</dbReference>
<evidence type="ECO:0000256" key="6">
    <source>
        <dbReference type="SAM" id="Phobius"/>
    </source>
</evidence>
<accession>A0A927CWL4</accession>
<feature type="transmembrane region" description="Helical" evidence="6">
    <location>
        <begin position="145"/>
        <end position="163"/>
    </location>
</feature>
<evidence type="ECO:0000256" key="3">
    <source>
        <dbReference type="ARBA" id="ARBA00022692"/>
    </source>
</evidence>
<feature type="transmembrane region" description="Helical" evidence="6">
    <location>
        <begin position="268"/>
        <end position="288"/>
    </location>
</feature>
<dbReference type="InterPro" id="IPR024923">
    <property type="entry name" value="PG_synth_SpoVB"/>
</dbReference>
<feature type="transmembrane region" description="Helical" evidence="6">
    <location>
        <begin position="30"/>
        <end position="51"/>
    </location>
</feature>
<comment type="caution">
    <text evidence="7">The sequence shown here is derived from an EMBL/GenBank/DDBJ whole genome shotgun (WGS) entry which is preliminary data.</text>
</comment>
<keyword evidence="3 6" id="KW-0812">Transmembrane</keyword>